<accession>A0A433TMJ8</accession>
<comment type="caution">
    <text evidence="1">The sequence shown here is derived from an EMBL/GenBank/DDBJ whole genome shotgun (WGS) entry which is preliminary data.</text>
</comment>
<keyword evidence="2" id="KW-1185">Reference proteome</keyword>
<dbReference type="Proteomes" id="UP000271974">
    <property type="component" value="Unassembled WGS sequence"/>
</dbReference>
<protein>
    <submittedName>
        <fullName evidence="1">Uncharacterized protein</fullName>
    </submittedName>
</protein>
<dbReference type="AlphaFoldDB" id="A0A433TMJ8"/>
<proteinExistence type="predicted"/>
<name>A0A433TMJ8_ELYCH</name>
<feature type="non-terminal residue" evidence="1">
    <location>
        <position position="124"/>
    </location>
</feature>
<dbReference type="EMBL" id="RQTK01000270">
    <property type="protein sequence ID" value="RUS82803.1"/>
    <property type="molecule type" value="Genomic_DNA"/>
</dbReference>
<evidence type="ECO:0000313" key="2">
    <source>
        <dbReference type="Proteomes" id="UP000271974"/>
    </source>
</evidence>
<sequence length="124" mass="13429">MSRLNLCVLPHTRTHLTFPRLSRRLPCQRVCASVPARVGVSVPVDGRRGSVVVVVLLELVPELLDEVHHDDLARVVAHGAKQEDAVVAQVHVDKLLEQGALATGAVLSQDQQVLLNEVLPPFAA</sequence>
<evidence type="ECO:0000313" key="1">
    <source>
        <dbReference type="EMBL" id="RUS82803.1"/>
    </source>
</evidence>
<reference evidence="1 2" key="1">
    <citation type="submission" date="2019-01" db="EMBL/GenBank/DDBJ databases">
        <title>A draft genome assembly of the solar-powered sea slug Elysia chlorotica.</title>
        <authorList>
            <person name="Cai H."/>
            <person name="Li Q."/>
            <person name="Fang X."/>
            <person name="Li J."/>
            <person name="Curtis N.E."/>
            <person name="Altenburger A."/>
            <person name="Shibata T."/>
            <person name="Feng M."/>
            <person name="Maeda T."/>
            <person name="Schwartz J.A."/>
            <person name="Shigenobu S."/>
            <person name="Lundholm N."/>
            <person name="Nishiyama T."/>
            <person name="Yang H."/>
            <person name="Hasebe M."/>
            <person name="Li S."/>
            <person name="Pierce S.K."/>
            <person name="Wang J."/>
        </authorList>
    </citation>
    <scope>NUCLEOTIDE SEQUENCE [LARGE SCALE GENOMIC DNA]</scope>
    <source>
        <strain evidence="1">EC2010</strain>
        <tissue evidence="1">Whole organism of an adult</tissue>
    </source>
</reference>
<gene>
    <name evidence="1" type="ORF">EGW08_009423</name>
</gene>
<organism evidence="1 2">
    <name type="scientific">Elysia chlorotica</name>
    <name type="common">Eastern emerald elysia</name>
    <name type="synonym">Sea slug</name>
    <dbReference type="NCBI Taxonomy" id="188477"/>
    <lineage>
        <taxon>Eukaryota</taxon>
        <taxon>Metazoa</taxon>
        <taxon>Spiralia</taxon>
        <taxon>Lophotrochozoa</taxon>
        <taxon>Mollusca</taxon>
        <taxon>Gastropoda</taxon>
        <taxon>Heterobranchia</taxon>
        <taxon>Euthyneura</taxon>
        <taxon>Panpulmonata</taxon>
        <taxon>Sacoglossa</taxon>
        <taxon>Placobranchoidea</taxon>
        <taxon>Plakobranchidae</taxon>
        <taxon>Elysia</taxon>
    </lineage>
</organism>